<dbReference type="InterPro" id="IPR009072">
    <property type="entry name" value="Histone-fold"/>
</dbReference>
<dbReference type="GO" id="GO:0006261">
    <property type="term" value="P:DNA-templated DNA replication"/>
    <property type="evidence" value="ECO:0007669"/>
    <property type="project" value="TreeGrafter"/>
</dbReference>
<evidence type="ECO:0000313" key="5">
    <source>
        <dbReference type="EMBL" id="KAF9534512.1"/>
    </source>
</evidence>
<dbReference type="PANTHER" id="PTHR10252:SF54">
    <property type="entry name" value="CHROMATIN ACCESSIBILITY COMPLEX PROTEIN 1"/>
    <property type="match status" value="1"/>
</dbReference>
<dbReference type="OrthoDB" id="636685at2759"/>
<evidence type="ECO:0000256" key="2">
    <source>
        <dbReference type="ARBA" id="ARBA00023242"/>
    </source>
</evidence>
<reference evidence="5" key="1">
    <citation type="submission" date="2020-11" db="EMBL/GenBank/DDBJ databases">
        <authorList>
            <consortium name="DOE Joint Genome Institute"/>
            <person name="Ahrendt S."/>
            <person name="Riley R."/>
            <person name="Andreopoulos W."/>
            <person name="Labutti K."/>
            <person name="Pangilinan J."/>
            <person name="Ruiz-Duenas F.J."/>
            <person name="Barrasa J.M."/>
            <person name="Sanchez-Garcia M."/>
            <person name="Camarero S."/>
            <person name="Miyauchi S."/>
            <person name="Serrano A."/>
            <person name="Linde D."/>
            <person name="Babiker R."/>
            <person name="Drula E."/>
            <person name="Ayuso-Fernandez I."/>
            <person name="Pacheco R."/>
            <person name="Padilla G."/>
            <person name="Ferreira P."/>
            <person name="Barriuso J."/>
            <person name="Kellner H."/>
            <person name="Castanera R."/>
            <person name="Alfaro M."/>
            <person name="Ramirez L."/>
            <person name="Pisabarro A.G."/>
            <person name="Kuo A."/>
            <person name="Tritt A."/>
            <person name="Lipzen A."/>
            <person name="He G."/>
            <person name="Yan M."/>
            <person name="Ng V."/>
            <person name="Cullen D."/>
            <person name="Martin F."/>
            <person name="Rosso M.-N."/>
            <person name="Henrissat B."/>
            <person name="Hibbett D."/>
            <person name="Martinez A.T."/>
            <person name="Grigoriev I.V."/>
        </authorList>
    </citation>
    <scope>NUCLEOTIDE SEQUENCE</scope>
    <source>
        <strain evidence="5">CBS 506.95</strain>
    </source>
</reference>
<sequence length="266" mass="29328">MSSDQEQLPFDDQAIQEDTDNEENLLLLGEAEQPEDSSVAGSLNDEDSENEAPPGQELEDAAVDRGKDREELLEENVVDGSKQTDENVAKSVPEIPTPKAKPKAKKSAEEVVRVPGRSLLPFATVQRIIKADVEIPIVAREATFLISVATEEFIMRLCEAGLDVAEKENRTTVRYEDIATVVRRADEFLFMEEILPWTSLDPLPKRAKLKATTDALIKPVKKATVLDRFMGSKQGDTEDAGDDVAMNEDGTMYAAGVSDNVEDDFE</sequence>
<evidence type="ECO:0000259" key="4">
    <source>
        <dbReference type="Pfam" id="PF00808"/>
    </source>
</evidence>
<feature type="compositionally biased region" description="Acidic residues" evidence="3">
    <location>
        <begin position="237"/>
        <end position="246"/>
    </location>
</feature>
<dbReference type="Pfam" id="PF00808">
    <property type="entry name" value="CBFD_NFYB_HMF"/>
    <property type="match status" value="1"/>
</dbReference>
<name>A0A9P6JUP0_9AGAR</name>
<dbReference type="AlphaFoldDB" id="A0A9P6JUP0"/>
<dbReference type="PANTHER" id="PTHR10252">
    <property type="entry name" value="HISTONE-LIKE TRANSCRIPTION FACTOR CCAAT-RELATED"/>
    <property type="match status" value="1"/>
</dbReference>
<dbReference type="EMBL" id="MU157826">
    <property type="protein sequence ID" value="KAF9534512.1"/>
    <property type="molecule type" value="Genomic_DNA"/>
</dbReference>
<dbReference type="SUPFAM" id="SSF47113">
    <property type="entry name" value="Histone-fold"/>
    <property type="match status" value="1"/>
</dbReference>
<keyword evidence="6" id="KW-1185">Reference proteome</keyword>
<comment type="subcellular location">
    <subcellularLocation>
        <location evidence="1">Nucleus</location>
    </subcellularLocation>
</comment>
<evidence type="ECO:0000256" key="1">
    <source>
        <dbReference type="ARBA" id="ARBA00004123"/>
    </source>
</evidence>
<dbReference type="Proteomes" id="UP000807306">
    <property type="component" value="Unassembled WGS sequence"/>
</dbReference>
<accession>A0A9P6JUP0</accession>
<evidence type="ECO:0000256" key="3">
    <source>
        <dbReference type="SAM" id="MobiDB-lite"/>
    </source>
</evidence>
<gene>
    <name evidence="5" type="ORF">CPB83DRAFT_756459</name>
</gene>
<dbReference type="CDD" id="cd23645">
    <property type="entry name" value="HFD_Dpb3-like"/>
    <property type="match status" value="1"/>
</dbReference>
<feature type="region of interest" description="Disordered" evidence="3">
    <location>
        <begin position="1"/>
        <end position="108"/>
    </location>
</feature>
<keyword evidence="2" id="KW-0539">Nucleus</keyword>
<organism evidence="5 6">
    <name type="scientific">Crepidotus variabilis</name>
    <dbReference type="NCBI Taxonomy" id="179855"/>
    <lineage>
        <taxon>Eukaryota</taxon>
        <taxon>Fungi</taxon>
        <taxon>Dikarya</taxon>
        <taxon>Basidiomycota</taxon>
        <taxon>Agaricomycotina</taxon>
        <taxon>Agaricomycetes</taxon>
        <taxon>Agaricomycetidae</taxon>
        <taxon>Agaricales</taxon>
        <taxon>Agaricineae</taxon>
        <taxon>Crepidotaceae</taxon>
        <taxon>Crepidotus</taxon>
    </lineage>
</organism>
<feature type="region of interest" description="Disordered" evidence="3">
    <location>
        <begin position="232"/>
        <end position="266"/>
    </location>
</feature>
<protein>
    <recommendedName>
        <fullName evidence="4">Transcription factor CBF/NF-Y/archaeal histone domain-containing protein</fullName>
    </recommendedName>
</protein>
<dbReference type="InterPro" id="IPR050568">
    <property type="entry name" value="Transcr_DNA_Rep_Reg"/>
</dbReference>
<dbReference type="GO" id="GO:0008623">
    <property type="term" value="C:CHRAC"/>
    <property type="evidence" value="ECO:0007669"/>
    <property type="project" value="TreeGrafter"/>
</dbReference>
<comment type="caution">
    <text evidence="5">The sequence shown here is derived from an EMBL/GenBank/DDBJ whole genome shotgun (WGS) entry which is preliminary data.</text>
</comment>
<dbReference type="Gene3D" id="1.10.20.10">
    <property type="entry name" value="Histone, subunit A"/>
    <property type="match status" value="1"/>
</dbReference>
<dbReference type="InterPro" id="IPR003958">
    <property type="entry name" value="CBFA_NFYB_domain"/>
</dbReference>
<proteinExistence type="predicted"/>
<feature type="domain" description="Transcription factor CBF/NF-Y/archaeal histone" evidence="4">
    <location>
        <begin position="120"/>
        <end position="182"/>
    </location>
</feature>
<feature type="compositionally biased region" description="Acidic residues" evidence="3">
    <location>
        <begin position="14"/>
        <end position="23"/>
    </location>
</feature>
<dbReference type="GO" id="GO:0046982">
    <property type="term" value="F:protein heterodimerization activity"/>
    <property type="evidence" value="ECO:0007669"/>
    <property type="project" value="InterPro"/>
</dbReference>
<evidence type="ECO:0000313" key="6">
    <source>
        <dbReference type="Proteomes" id="UP000807306"/>
    </source>
</evidence>